<accession>A0A918TUH4</accession>
<dbReference type="SUPFAM" id="SSF52266">
    <property type="entry name" value="SGNH hydrolase"/>
    <property type="match status" value="1"/>
</dbReference>
<dbReference type="PANTHER" id="PTHR30383">
    <property type="entry name" value="THIOESTERASE 1/PROTEASE 1/LYSOPHOSPHOLIPASE L1"/>
    <property type="match status" value="1"/>
</dbReference>
<dbReference type="Proteomes" id="UP000638981">
    <property type="component" value="Unassembled WGS sequence"/>
</dbReference>
<keyword evidence="2" id="KW-0378">Hydrolase</keyword>
<organism evidence="2 3">
    <name type="scientific">Neogemmobacter tilapiae</name>
    <dbReference type="NCBI Taxonomy" id="875041"/>
    <lineage>
        <taxon>Bacteria</taxon>
        <taxon>Pseudomonadati</taxon>
        <taxon>Pseudomonadota</taxon>
        <taxon>Alphaproteobacteria</taxon>
        <taxon>Rhodobacterales</taxon>
        <taxon>Paracoccaceae</taxon>
        <taxon>Neogemmobacter</taxon>
    </lineage>
</organism>
<keyword evidence="3" id="KW-1185">Reference proteome</keyword>
<sequence length="214" mass="22864">MTRTILCYGDSNTHGTGPIPAWGQGFRLDRADRWPNVMASALGADYEVIAEGHGGRTVCHDDPVEGPHRNGMTILPAILESHKPLDLVIVKLGTNDLKPRFAMNAADIALSLERMVRLIRQSECGPNNGAPQILLVAPPKVQEVGPLAEIFEGSAARSQGLGVAIRVVAERNGLGFVDADDHIAVSPVDGIHYDAKAHHILGAVLAKAVQRHFG</sequence>
<name>A0A918TUH4_9RHOB</name>
<reference evidence="2" key="1">
    <citation type="journal article" date="2014" name="Int. J. Syst. Evol. Microbiol.">
        <title>Complete genome sequence of Corynebacterium casei LMG S-19264T (=DSM 44701T), isolated from a smear-ripened cheese.</title>
        <authorList>
            <consortium name="US DOE Joint Genome Institute (JGI-PGF)"/>
            <person name="Walter F."/>
            <person name="Albersmeier A."/>
            <person name="Kalinowski J."/>
            <person name="Ruckert C."/>
        </authorList>
    </citation>
    <scope>NUCLEOTIDE SEQUENCE</scope>
    <source>
        <strain evidence="2">KCTC 23310</strain>
    </source>
</reference>
<dbReference type="Pfam" id="PF13472">
    <property type="entry name" value="Lipase_GDSL_2"/>
    <property type="match status" value="1"/>
</dbReference>
<evidence type="ECO:0000313" key="2">
    <source>
        <dbReference type="EMBL" id="GHC62489.1"/>
    </source>
</evidence>
<dbReference type="InterPro" id="IPR051532">
    <property type="entry name" value="Ester_Hydrolysis_Enzymes"/>
</dbReference>
<reference evidence="2" key="2">
    <citation type="submission" date="2020-09" db="EMBL/GenBank/DDBJ databases">
        <authorList>
            <person name="Sun Q."/>
            <person name="Kim S."/>
        </authorList>
    </citation>
    <scope>NUCLEOTIDE SEQUENCE</scope>
    <source>
        <strain evidence="2">KCTC 23310</strain>
    </source>
</reference>
<dbReference type="CDD" id="cd01839">
    <property type="entry name" value="SGNH_arylesterase_like"/>
    <property type="match status" value="1"/>
</dbReference>
<comment type="caution">
    <text evidence="2">The sequence shown here is derived from an EMBL/GenBank/DDBJ whole genome shotgun (WGS) entry which is preliminary data.</text>
</comment>
<dbReference type="Gene3D" id="3.40.50.1110">
    <property type="entry name" value="SGNH hydrolase"/>
    <property type="match status" value="1"/>
</dbReference>
<dbReference type="PANTHER" id="PTHR30383:SF29">
    <property type="entry name" value="SGNH HYDROLASE-TYPE ESTERASE DOMAIN-CONTAINING PROTEIN"/>
    <property type="match status" value="1"/>
</dbReference>
<evidence type="ECO:0000259" key="1">
    <source>
        <dbReference type="Pfam" id="PF13472"/>
    </source>
</evidence>
<dbReference type="AlphaFoldDB" id="A0A918TUH4"/>
<dbReference type="GO" id="GO:0016788">
    <property type="term" value="F:hydrolase activity, acting on ester bonds"/>
    <property type="evidence" value="ECO:0007669"/>
    <property type="project" value="UniProtKB-ARBA"/>
</dbReference>
<gene>
    <name evidence="2" type="ORF">GCM10007315_28210</name>
</gene>
<feature type="domain" description="SGNH hydrolase-type esterase" evidence="1">
    <location>
        <begin position="7"/>
        <end position="198"/>
    </location>
</feature>
<dbReference type="EMBL" id="BMYJ01000009">
    <property type="protein sequence ID" value="GHC62489.1"/>
    <property type="molecule type" value="Genomic_DNA"/>
</dbReference>
<dbReference type="InterPro" id="IPR013830">
    <property type="entry name" value="SGNH_hydro"/>
</dbReference>
<dbReference type="InterPro" id="IPR036514">
    <property type="entry name" value="SGNH_hydro_sf"/>
</dbReference>
<proteinExistence type="predicted"/>
<protein>
    <submittedName>
        <fullName evidence="2">Hydrolase</fullName>
    </submittedName>
</protein>
<dbReference type="RefSeq" id="WP_189412336.1">
    <property type="nucleotide sequence ID" value="NZ_BMYJ01000009.1"/>
</dbReference>
<evidence type="ECO:0000313" key="3">
    <source>
        <dbReference type="Proteomes" id="UP000638981"/>
    </source>
</evidence>